<dbReference type="Proteomes" id="UP001371456">
    <property type="component" value="Unassembled WGS sequence"/>
</dbReference>
<dbReference type="PANTHER" id="PTHR43139">
    <property type="entry name" value="SI:DKEY-122A22.2"/>
    <property type="match status" value="1"/>
</dbReference>
<dbReference type="EMBL" id="JBANQN010000001">
    <property type="protein sequence ID" value="KAK6805819.1"/>
    <property type="molecule type" value="Genomic_DNA"/>
</dbReference>
<organism evidence="1 2">
    <name type="scientific">Solanum bulbocastanum</name>
    <name type="common">Wild potato</name>
    <dbReference type="NCBI Taxonomy" id="147425"/>
    <lineage>
        <taxon>Eukaryota</taxon>
        <taxon>Viridiplantae</taxon>
        <taxon>Streptophyta</taxon>
        <taxon>Embryophyta</taxon>
        <taxon>Tracheophyta</taxon>
        <taxon>Spermatophyta</taxon>
        <taxon>Magnoliopsida</taxon>
        <taxon>eudicotyledons</taxon>
        <taxon>Gunneridae</taxon>
        <taxon>Pentapetalae</taxon>
        <taxon>asterids</taxon>
        <taxon>lamiids</taxon>
        <taxon>Solanales</taxon>
        <taxon>Solanaceae</taxon>
        <taxon>Solanoideae</taxon>
        <taxon>Solaneae</taxon>
        <taxon>Solanum</taxon>
    </lineage>
</organism>
<protein>
    <submittedName>
        <fullName evidence="1">Uncharacterized protein</fullName>
    </submittedName>
</protein>
<proteinExistence type="predicted"/>
<gene>
    <name evidence="1" type="ORF">RDI58_003604</name>
</gene>
<dbReference type="InterPro" id="IPR052370">
    <property type="entry name" value="Meta-cleavage_hydrolase"/>
</dbReference>
<name>A0AAN8U8N0_SOLBU</name>
<keyword evidence="2" id="KW-1185">Reference proteome</keyword>
<evidence type="ECO:0000313" key="1">
    <source>
        <dbReference type="EMBL" id="KAK6805819.1"/>
    </source>
</evidence>
<dbReference type="AlphaFoldDB" id="A0AAN8U8N0"/>
<comment type="caution">
    <text evidence="1">The sequence shown here is derived from an EMBL/GenBank/DDBJ whole genome shotgun (WGS) entry which is preliminary data.</text>
</comment>
<evidence type="ECO:0000313" key="2">
    <source>
        <dbReference type="Proteomes" id="UP001371456"/>
    </source>
</evidence>
<sequence length="57" mass="6310">MGNIFVVTKPILHFVMKSIGMISKLVEIEPGTTLHFWVPTISSTKPAVLFLHGFIAN</sequence>
<reference evidence="1 2" key="1">
    <citation type="submission" date="2024-02" db="EMBL/GenBank/DDBJ databases">
        <title>de novo genome assembly of Solanum bulbocastanum strain 11H21.</title>
        <authorList>
            <person name="Hosaka A.J."/>
        </authorList>
    </citation>
    <scope>NUCLEOTIDE SEQUENCE [LARGE SCALE GENOMIC DNA]</scope>
    <source>
        <tissue evidence="1">Young leaves</tissue>
    </source>
</reference>
<dbReference type="PANTHER" id="PTHR43139:SF48">
    <property type="entry name" value="HYDROLASE, ALPHA_BETA FOLD FAMILY PROTEIN"/>
    <property type="match status" value="1"/>
</dbReference>
<accession>A0AAN8U8N0</accession>